<reference evidence="1 2" key="1">
    <citation type="journal article" date="2021" name="Front. Microbiol.">
        <title>Comprehensive Comparative Genomics and Phenotyping of Methylobacterium Species.</title>
        <authorList>
            <person name="Alessa O."/>
            <person name="Ogura Y."/>
            <person name="Fujitani Y."/>
            <person name="Takami H."/>
            <person name="Hayashi T."/>
            <person name="Sahin N."/>
            <person name="Tani A."/>
        </authorList>
    </citation>
    <scope>NUCLEOTIDE SEQUENCE [LARGE SCALE GENOMIC DNA]</scope>
    <source>
        <strain evidence="1 2">DSM 23679</strain>
    </source>
</reference>
<evidence type="ECO:0000313" key="1">
    <source>
        <dbReference type="EMBL" id="GJD46632.1"/>
    </source>
</evidence>
<sequence length="75" mass="8535">MHAKRLAETEAALARTDRLWRAEVSRLYGPEGVLRFGYGPEGRGVDGSSVRRAYEARRDAVASWRHERRSAHAVR</sequence>
<keyword evidence="2" id="KW-1185">Reference proteome</keyword>
<accession>A0ABQ4QMZ3</accession>
<dbReference type="EMBL" id="BPQG01000082">
    <property type="protein sequence ID" value="GJD46632.1"/>
    <property type="molecule type" value="Genomic_DNA"/>
</dbReference>
<name>A0ABQ4QMZ3_9HYPH</name>
<dbReference type="Proteomes" id="UP001055117">
    <property type="component" value="Unassembled WGS sequence"/>
</dbReference>
<protein>
    <submittedName>
        <fullName evidence="1">Uncharacterized protein</fullName>
    </submittedName>
</protein>
<comment type="caution">
    <text evidence="1">The sequence shown here is derived from an EMBL/GenBank/DDBJ whole genome shotgun (WGS) entry which is preliminary data.</text>
</comment>
<evidence type="ECO:0000313" key="2">
    <source>
        <dbReference type="Proteomes" id="UP001055117"/>
    </source>
</evidence>
<dbReference type="RefSeq" id="WP_147753892.1">
    <property type="nucleotide sequence ID" value="NZ_BPQG01000082.1"/>
</dbReference>
<organism evidence="1 2">
    <name type="scientific">Methylobacterium cerastii</name>
    <dbReference type="NCBI Taxonomy" id="932741"/>
    <lineage>
        <taxon>Bacteria</taxon>
        <taxon>Pseudomonadati</taxon>
        <taxon>Pseudomonadota</taxon>
        <taxon>Alphaproteobacteria</taxon>
        <taxon>Hyphomicrobiales</taxon>
        <taxon>Methylobacteriaceae</taxon>
        <taxon>Methylobacterium</taxon>
    </lineage>
</organism>
<proteinExistence type="predicted"/>
<gene>
    <name evidence="1" type="ORF">AFCDBAGC_4515</name>
</gene>